<dbReference type="GO" id="GO:0045259">
    <property type="term" value="C:proton-transporting ATP synthase complex"/>
    <property type="evidence" value="ECO:0007669"/>
    <property type="project" value="UniProtKB-KW"/>
</dbReference>
<dbReference type="Proteomes" id="UP000035503">
    <property type="component" value="Chromosome"/>
</dbReference>
<dbReference type="Pfam" id="PF00430">
    <property type="entry name" value="ATP-synt_B"/>
    <property type="match status" value="1"/>
</dbReference>
<dbReference type="STRING" id="1277257.G293_05065"/>
<evidence type="ECO:0000313" key="16">
    <source>
        <dbReference type="EMBL" id="AKK20624.1"/>
    </source>
</evidence>
<keyword evidence="7 13" id="KW-0406">Ion transport</keyword>
<dbReference type="PATRIC" id="fig|1277257.4.peg.1103"/>
<evidence type="ECO:0000256" key="9">
    <source>
        <dbReference type="ARBA" id="ARBA00023310"/>
    </source>
</evidence>
<evidence type="ECO:0000256" key="8">
    <source>
        <dbReference type="ARBA" id="ARBA00023136"/>
    </source>
</evidence>
<sequence>MNFFDETFLVFISLVIFLTALMYMRIPSKILSFLDAHADKVRDEILEARRLREESENILVQYKEKYSKVEKEVSEIILAAKQKAKIIEDDNHRHVQKIFFVHRVDLEKKINHMELEAKRSFYIKVADYSLESIREIISKNMNDSFNNQIFEDRISDIQLRHKNFFQ</sequence>
<protein>
    <recommendedName>
        <fullName evidence="13">ATP synthase subunit b</fullName>
    </recommendedName>
    <alternativeName>
        <fullName evidence="13">ATP synthase F(0) sector subunit b</fullName>
    </alternativeName>
    <alternativeName>
        <fullName evidence="13">ATPase subunit I</fullName>
    </alternativeName>
    <alternativeName>
        <fullName evidence="13">F-type ATPase subunit b</fullName>
        <shortName evidence="13">F-ATPase subunit b</shortName>
    </alternativeName>
</protein>
<keyword evidence="3 13" id="KW-0138">CF(0)</keyword>
<proteinExistence type="inferred from homology"/>
<keyword evidence="9 13" id="KW-0066">ATP synthesis</keyword>
<name>A0A0G3I412_LIBAF</name>
<gene>
    <name evidence="13" type="primary">atpF</name>
    <name evidence="16" type="ORF">G293_05065</name>
</gene>
<dbReference type="KEGG" id="lau:G293_05065"/>
<dbReference type="InterPro" id="IPR002146">
    <property type="entry name" value="ATP_synth_b/b'su_bac/chlpt"/>
</dbReference>
<keyword evidence="4 13" id="KW-0812">Transmembrane</keyword>
<dbReference type="HAMAP" id="MF_01398">
    <property type="entry name" value="ATP_synth_b_bprime"/>
    <property type="match status" value="1"/>
</dbReference>
<dbReference type="GO" id="GO:0005886">
    <property type="term" value="C:plasma membrane"/>
    <property type="evidence" value="ECO:0007669"/>
    <property type="project" value="UniProtKB-SubCell"/>
</dbReference>
<comment type="subunit">
    <text evidence="12 13">F-type ATPases have 2 components, F(1) - the catalytic core - and F(0) - the membrane proton channel. F(1) has five subunits: alpha(3), beta(3), gamma(1), delta(1), epsilon(1). F(0) has three main subunits: a(1), b(2) and c(10-14). The alpha and beta chains form an alternating ring which encloses part of the gamma chain. F(1) is attached to F(0) by a central stalk formed by the gamma and epsilon chains, while a peripheral stalk is formed by the delta and b chains.</text>
</comment>
<dbReference type="AlphaFoldDB" id="A0A0G3I412"/>
<keyword evidence="17" id="KW-1185">Reference proteome</keyword>
<evidence type="ECO:0000256" key="7">
    <source>
        <dbReference type="ARBA" id="ARBA00023065"/>
    </source>
</evidence>
<keyword evidence="6 13" id="KW-1133">Transmembrane helix</keyword>
<comment type="function">
    <text evidence="10 13">F(1)F(0) ATP synthase produces ATP from ADP in the presence of a proton or sodium gradient. F-type ATPases consist of two structural domains, F(1) containing the extramembraneous catalytic core and F(0) containing the membrane proton channel, linked together by a central stalk and a peripheral stalk. During catalysis, ATP synthesis in the catalytic domain of F(1) is coupled via a rotary mechanism of the central stalk subunits to proton translocation.</text>
</comment>
<feature type="transmembrane region" description="Helical" evidence="13">
    <location>
        <begin position="6"/>
        <end position="24"/>
    </location>
</feature>
<evidence type="ECO:0000256" key="11">
    <source>
        <dbReference type="ARBA" id="ARBA00025614"/>
    </source>
</evidence>
<evidence type="ECO:0000256" key="6">
    <source>
        <dbReference type="ARBA" id="ARBA00022989"/>
    </source>
</evidence>
<comment type="function">
    <text evidence="11">Component of the F(0) channel, it forms part of the peripheral stalk, linking F(1) to F(0). The b'-subunit is a diverged and duplicated form of b found in plants and photosynthetic bacteria.</text>
</comment>
<comment type="subcellular location">
    <subcellularLocation>
        <location evidence="1">Cell inner membrane</location>
        <topology evidence="1">Single-pass membrane protein</topology>
    </subcellularLocation>
    <subcellularLocation>
        <location evidence="13">Cell membrane</location>
        <topology evidence="13">Single-pass membrane protein</topology>
    </subcellularLocation>
</comment>
<dbReference type="GO" id="GO:0046933">
    <property type="term" value="F:proton-transporting ATP synthase activity, rotational mechanism"/>
    <property type="evidence" value="ECO:0007669"/>
    <property type="project" value="UniProtKB-UniRule"/>
</dbReference>
<dbReference type="OrthoDB" id="8479836at2"/>
<accession>A0A0G3I412</accession>
<dbReference type="EMBL" id="CP004021">
    <property type="protein sequence ID" value="AKK20624.1"/>
    <property type="molecule type" value="Genomic_DNA"/>
</dbReference>
<dbReference type="CDD" id="cd06503">
    <property type="entry name" value="ATP-synt_Fo_b"/>
    <property type="match status" value="1"/>
</dbReference>
<comment type="similarity">
    <text evidence="13 14">Belongs to the ATPase B chain family.</text>
</comment>
<keyword evidence="15" id="KW-0175">Coiled coil</keyword>
<evidence type="ECO:0000256" key="4">
    <source>
        <dbReference type="ARBA" id="ARBA00022692"/>
    </source>
</evidence>
<evidence type="ECO:0000256" key="13">
    <source>
        <dbReference type="HAMAP-Rule" id="MF_01398"/>
    </source>
</evidence>
<evidence type="ECO:0000256" key="2">
    <source>
        <dbReference type="ARBA" id="ARBA00022448"/>
    </source>
</evidence>
<keyword evidence="5 13" id="KW-0375">Hydrogen ion transport</keyword>
<dbReference type="RefSeq" id="WP_047264574.1">
    <property type="nucleotide sequence ID" value="NZ_CP004021.1"/>
</dbReference>
<evidence type="ECO:0000313" key="17">
    <source>
        <dbReference type="Proteomes" id="UP000035503"/>
    </source>
</evidence>
<evidence type="ECO:0000256" key="15">
    <source>
        <dbReference type="SAM" id="Coils"/>
    </source>
</evidence>
<feature type="coiled-coil region" evidence="15">
    <location>
        <begin position="34"/>
        <end position="72"/>
    </location>
</feature>
<keyword evidence="2 13" id="KW-0813">Transport</keyword>
<keyword evidence="13" id="KW-1003">Cell membrane</keyword>
<evidence type="ECO:0000256" key="3">
    <source>
        <dbReference type="ARBA" id="ARBA00022547"/>
    </source>
</evidence>
<evidence type="ECO:0000256" key="12">
    <source>
        <dbReference type="ARBA" id="ARBA00025830"/>
    </source>
</evidence>
<keyword evidence="8 13" id="KW-0472">Membrane</keyword>
<evidence type="ECO:0000256" key="10">
    <source>
        <dbReference type="ARBA" id="ARBA00025198"/>
    </source>
</evidence>
<evidence type="ECO:0000256" key="5">
    <source>
        <dbReference type="ARBA" id="ARBA00022781"/>
    </source>
</evidence>
<reference evidence="16 17" key="1">
    <citation type="journal article" date="2015" name="Genome Announc.">
        <title>Complete Genome Sequence of 'Candidatus Liberibacter africanus,' a Bacterium Associated with Citrus Huanglongbing.</title>
        <authorList>
            <person name="Lin H."/>
            <person name="Pietersen G."/>
            <person name="Han C."/>
            <person name="Read D.A."/>
            <person name="Lou B."/>
            <person name="Gupta G."/>
            <person name="Civerolo E.L."/>
        </authorList>
    </citation>
    <scope>NUCLEOTIDE SEQUENCE [LARGE SCALE GENOMIC DNA]</scope>
    <source>
        <strain evidence="16 17">PTSAPSY</strain>
    </source>
</reference>
<evidence type="ECO:0000256" key="14">
    <source>
        <dbReference type="RuleBase" id="RU003848"/>
    </source>
</evidence>
<evidence type="ECO:0000256" key="1">
    <source>
        <dbReference type="ARBA" id="ARBA00004377"/>
    </source>
</evidence>
<organism evidence="16 17">
    <name type="scientific">Candidatus Liberibacter africanus PTSAPSY</name>
    <dbReference type="NCBI Taxonomy" id="1277257"/>
    <lineage>
        <taxon>Bacteria</taxon>
        <taxon>Pseudomonadati</taxon>
        <taxon>Pseudomonadota</taxon>
        <taxon>Alphaproteobacteria</taxon>
        <taxon>Hyphomicrobiales</taxon>
        <taxon>Rhizobiaceae</taxon>
        <taxon>Liberibacter</taxon>
    </lineage>
</organism>